<keyword evidence="2" id="KW-0067">ATP-binding</keyword>
<dbReference type="SMART" id="SM00567">
    <property type="entry name" value="EZ_HEAT"/>
    <property type="match status" value="3"/>
</dbReference>
<feature type="domain" description="AAA+ ATPase" evidence="4">
    <location>
        <begin position="986"/>
        <end position="1131"/>
    </location>
</feature>
<dbReference type="SUPFAM" id="SSF48371">
    <property type="entry name" value="ARM repeat"/>
    <property type="match status" value="1"/>
</dbReference>
<evidence type="ECO:0000259" key="4">
    <source>
        <dbReference type="SMART" id="SM00382"/>
    </source>
</evidence>
<name>A0A7C0U4K0_DESA2</name>
<dbReference type="AlphaFoldDB" id="A0A7C0U4K0"/>
<dbReference type="InterPro" id="IPR016024">
    <property type="entry name" value="ARM-type_fold"/>
</dbReference>
<gene>
    <name evidence="5" type="ORF">ENG63_11300</name>
</gene>
<dbReference type="SUPFAM" id="SSF52540">
    <property type="entry name" value="P-loop containing nucleoside triphosphate hydrolases"/>
    <property type="match status" value="2"/>
</dbReference>
<dbReference type="GO" id="GO:0000027">
    <property type="term" value="P:ribosomal large subunit assembly"/>
    <property type="evidence" value="ECO:0007669"/>
    <property type="project" value="TreeGrafter"/>
</dbReference>
<dbReference type="FunFam" id="3.40.50.300:FF:000142">
    <property type="entry name" value="Midasin"/>
    <property type="match status" value="2"/>
</dbReference>
<dbReference type="GO" id="GO:0016887">
    <property type="term" value="F:ATP hydrolysis activity"/>
    <property type="evidence" value="ECO:0007669"/>
    <property type="project" value="InterPro"/>
</dbReference>
<evidence type="ECO:0000313" key="5">
    <source>
        <dbReference type="EMBL" id="HDD45422.1"/>
    </source>
</evidence>
<proteinExistence type="predicted"/>
<dbReference type="Gene3D" id="3.40.50.300">
    <property type="entry name" value="P-loop containing nucleotide triphosphate hydrolases"/>
    <property type="match status" value="2"/>
</dbReference>
<accession>A0A7C0U4K0</accession>
<protein>
    <recommendedName>
        <fullName evidence="4">AAA+ ATPase domain-containing protein</fullName>
    </recommendedName>
</protein>
<evidence type="ECO:0000256" key="2">
    <source>
        <dbReference type="ARBA" id="ARBA00022840"/>
    </source>
</evidence>
<organism evidence="5">
    <name type="scientific">Desulfofervidus auxilii</name>
    <dbReference type="NCBI Taxonomy" id="1621989"/>
    <lineage>
        <taxon>Bacteria</taxon>
        <taxon>Pseudomonadati</taxon>
        <taxon>Thermodesulfobacteriota</taxon>
        <taxon>Candidatus Desulfofervidia</taxon>
        <taxon>Candidatus Desulfofervidales</taxon>
        <taxon>Candidatus Desulfofervidaceae</taxon>
        <taxon>Candidatus Desulfofervidus</taxon>
    </lineage>
</organism>
<dbReference type="GO" id="GO:0030687">
    <property type="term" value="C:preribosome, large subunit precursor"/>
    <property type="evidence" value="ECO:0007669"/>
    <property type="project" value="TreeGrafter"/>
</dbReference>
<dbReference type="InterPro" id="IPR040848">
    <property type="entry name" value="AAA_lid_7"/>
</dbReference>
<keyword evidence="3" id="KW-0143">Chaperone</keyword>
<dbReference type="Pfam" id="PF07728">
    <property type="entry name" value="AAA_5"/>
    <property type="match status" value="2"/>
</dbReference>
<dbReference type="InterPro" id="IPR003593">
    <property type="entry name" value="AAA+_ATPase"/>
</dbReference>
<feature type="domain" description="AAA+ ATPase" evidence="4">
    <location>
        <begin position="676"/>
        <end position="842"/>
    </location>
</feature>
<dbReference type="GO" id="GO:0005524">
    <property type="term" value="F:ATP binding"/>
    <property type="evidence" value="ECO:0007669"/>
    <property type="project" value="UniProtKB-KW"/>
</dbReference>
<keyword evidence="1" id="KW-0547">Nucleotide-binding</keyword>
<dbReference type="InterPro" id="IPR011989">
    <property type="entry name" value="ARM-like"/>
</dbReference>
<dbReference type="PANTHER" id="PTHR48103">
    <property type="entry name" value="MIDASIN-RELATED"/>
    <property type="match status" value="1"/>
</dbReference>
<dbReference type="EMBL" id="DRBS01000419">
    <property type="protein sequence ID" value="HDD45422.1"/>
    <property type="molecule type" value="Genomic_DNA"/>
</dbReference>
<dbReference type="InterPro" id="IPR004155">
    <property type="entry name" value="PBS_lyase_HEAT"/>
</dbReference>
<comment type="caution">
    <text evidence="5">The sequence shown here is derived from an EMBL/GenBank/DDBJ whole genome shotgun (WGS) entry which is preliminary data.</text>
</comment>
<dbReference type="Proteomes" id="UP000886289">
    <property type="component" value="Unassembled WGS sequence"/>
</dbReference>
<reference evidence="5" key="1">
    <citation type="journal article" date="2020" name="mSystems">
        <title>Genome- and Community-Level Interaction Insights into Carbon Utilization and Element Cycling Functions of Hydrothermarchaeota in Hydrothermal Sediment.</title>
        <authorList>
            <person name="Zhou Z."/>
            <person name="Liu Y."/>
            <person name="Xu W."/>
            <person name="Pan J."/>
            <person name="Luo Z.H."/>
            <person name="Li M."/>
        </authorList>
    </citation>
    <scope>NUCLEOTIDE SEQUENCE [LARGE SCALE GENOMIC DNA]</scope>
    <source>
        <strain evidence="5">HyVt-233</strain>
    </source>
</reference>
<dbReference type="PANTHER" id="PTHR48103:SF2">
    <property type="entry name" value="MIDASIN"/>
    <property type="match status" value="1"/>
</dbReference>
<sequence>MYLNVNNILTSVYLSLKENFNFNLRHLKRASEALGILLNKIEPKKALIEALKYGFTQTIEEEKIIQNILNHPFIKDIDLKRDDFKIQSNNVIPENLGDLIKIIAESTHDSDLKEVFYLLTRLISHKDKSIAIPALKIAFEVLNATDIRELILEEIEDNLREDWLSRRIAALALAEIYASFIKNGKINYLSNLERLMQKEDLHIQAVVAPIIASVYAHLIVNGKSKYMSLLKEMSKNKNQDIAQAAYKALEIVYLEEVNKGKIPDLKEIECIIENSEITWQIMAVNTLAPIYTALIKKGKHIDFGRLEELLKSRYGGLKDAVVRALGKIYLALIQIGKEPELSNLEIMLSADDWRIRLSTANVLGRIYGELVKRGKKPPLEKLEALFKDRHGSVRKAAAEAIANVYLKFIEKGDKSGLKRLEKMLYTENWLLARVVSISLASIYSFLIQKGEMQYLPKLERMLEGDDFYVNIVTISSLATVYTKLIEDGRIPQLEKLENMLFNEDLYIRIAAASSLASVYSSLILKGYKEYLEDLEEMLSGEWYTKKAAATVLVNTYAHLIAQGERQYLRELERMIEAKDIDIIQAVSKVLGEVIKNIVKDKKEKLDTALAKIELLLEQKLSSPLKGSLSSEIEITQEKVRIGCLELERKNSFPLSACVFTESSFEILKTISLGYLLNHPVLLLGPTSTGKSFLIKWLANLLGYEHISYTLNPYSSKFELIGGIKPDKEGKFIWQDGIILKAVKEGKWLVLEEINLASSDVIEILNDYLTTGKFFYSENGQQKEIIPHPDFRLFATANPESYSQRQRLSEVFLSRWKIYYQKELSESEIAEILSSLFQIPASLALLIARFHKTVEKQSQARLIGKEEKDPYIYSLRDILRLGKRLKNKDLNSLKDLFLELYIVYLARIRNKTERDALIASLDAHFGFRAKGLKLKEIIEEQKENLDLKIEEIQVTNGDEFIPKKEAEIIPTYSQKVLLSQIVSAIIQAEPVLLVGMPASGKTTLIRYLAREKKTNLFYVNLSSDTGLEELLGGYVQDKTGKWYYKKGLLFRAIEEGSWLLIDEANLNPLSEYLNTLIDFGYIIDEEGKIHRAHPNFRLFLAINPPKIHASRNVLSPSLRSRFLEIWIEEVLKEEELEELVKRWATRT</sequence>
<dbReference type="SMART" id="SM00382">
    <property type="entry name" value="AAA"/>
    <property type="match status" value="2"/>
</dbReference>
<dbReference type="Gene3D" id="1.25.10.10">
    <property type="entry name" value="Leucine-rich Repeat Variant"/>
    <property type="match status" value="1"/>
</dbReference>
<dbReference type="InterPro" id="IPR027417">
    <property type="entry name" value="P-loop_NTPase"/>
</dbReference>
<evidence type="ECO:0000256" key="3">
    <source>
        <dbReference type="ARBA" id="ARBA00023186"/>
    </source>
</evidence>
<evidence type="ECO:0000256" key="1">
    <source>
        <dbReference type="ARBA" id="ARBA00022741"/>
    </source>
</evidence>
<dbReference type="InterPro" id="IPR011704">
    <property type="entry name" value="ATPase_dyneun-rel_AAA"/>
</dbReference>
<dbReference type="Pfam" id="PF17867">
    <property type="entry name" value="AAA_lid_7"/>
    <property type="match status" value="1"/>
</dbReference>